<evidence type="ECO:0000313" key="3">
    <source>
        <dbReference type="EMBL" id="CAF0815353.1"/>
    </source>
</evidence>
<dbReference type="InterPro" id="IPR029021">
    <property type="entry name" value="Prot-tyrosine_phosphatase-like"/>
</dbReference>
<dbReference type="InterPro" id="IPR000242">
    <property type="entry name" value="PTP_cat"/>
</dbReference>
<dbReference type="SMART" id="SM00404">
    <property type="entry name" value="PTPc_motif"/>
    <property type="match status" value="1"/>
</dbReference>
<dbReference type="OrthoDB" id="19045at2759"/>
<sequence length="375" mass="44331">MLLIRSPSIIFAFIFSLFSLTLTMLTFNIGYQHPKQHIQFLIILPPINSIFLFLFSLTWIERRFRLSYIPLICLFILLSSSLTLTIISSLFLTSSIVLYFNLIFHCFSTLIYLILLILLITSYVYGRLDAHDQSLRTSKSSQFDKFILKSNEHELVLYMSHFPCGRQSHDIQTMLDDLNRLHINIILTLNETKEVSFINLSSTHNHMDVHSTRTQRTSMEHIIYPIRKSFIPKSISDYIQFLYSIVNNVKQHERQCLLVHCMNGLGRTGMTIVCLELVYEYMMNENQHKKEQKFVERICHYPFLLQNFCRVCQAITNVRRIRPKSIHNPIQILFVHEFYARLKSLSYMQQIKEVIHLNDKVHFSNFEELHLPIDT</sequence>
<dbReference type="AlphaFoldDB" id="A0A813TRC2"/>
<keyword evidence="1" id="KW-0812">Transmembrane</keyword>
<gene>
    <name evidence="3" type="ORF">EDS130_LOCUS5568</name>
</gene>
<dbReference type="InterPro" id="IPR000387">
    <property type="entry name" value="Tyr_Pase_dom"/>
</dbReference>
<evidence type="ECO:0000259" key="2">
    <source>
        <dbReference type="PROSITE" id="PS50056"/>
    </source>
</evidence>
<comment type="caution">
    <text evidence="3">The sequence shown here is derived from an EMBL/GenBank/DDBJ whole genome shotgun (WGS) entry which is preliminary data.</text>
</comment>
<dbReference type="EMBL" id="CAJNOJ010000015">
    <property type="protein sequence ID" value="CAF0815353.1"/>
    <property type="molecule type" value="Genomic_DNA"/>
</dbReference>
<feature type="transmembrane region" description="Helical" evidence="1">
    <location>
        <begin position="71"/>
        <end position="92"/>
    </location>
</feature>
<reference evidence="3" key="1">
    <citation type="submission" date="2021-02" db="EMBL/GenBank/DDBJ databases">
        <authorList>
            <person name="Nowell W R."/>
        </authorList>
    </citation>
    <scope>NUCLEOTIDE SEQUENCE</scope>
</reference>
<dbReference type="PANTHER" id="PTHR23339">
    <property type="entry name" value="TYROSINE SPECIFIC PROTEIN PHOSPHATASE AND DUAL SPECIFICITY PROTEIN PHOSPHATASE"/>
    <property type="match status" value="1"/>
</dbReference>
<name>A0A813TRC2_ADIRI</name>
<evidence type="ECO:0000313" key="4">
    <source>
        <dbReference type="Proteomes" id="UP000663852"/>
    </source>
</evidence>
<feature type="transmembrane region" description="Helical" evidence="1">
    <location>
        <begin position="9"/>
        <end position="31"/>
    </location>
</feature>
<dbReference type="PROSITE" id="PS00383">
    <property type="entry name" value="TYR_PHOSPHATASE_1"/>
    <property type="match status" value="1"/>
</dbReference>
<feature type="transmembrane region" description="Helical" evidence="1">
    <location>
        <begin position="98"/>
        <end position="126"/>
    </location>
</feature>
<dbReference type="InterPro" id="IPR050561">
    <property type="entry name" value="PTP"/>
</dbReference>
<dbReference type="Proteomes" id="UP000663852">
    <property type="component" value="Unassembled WGS sequence"/>
</dbReference>
<dbReference type="Gene3D" id="3.90.190.10">
    <property type="entry name" value="Protein tyrosine phosphatase superfamily"/>
    <property type="match status" value="1"/>
</dbReference>
<dbReference type="InterPro" id="IPR003595">
    <property type="entry name" value="Tyr_Pase_cat"/>
</dbReference>
<proteinExistence type="predicted"/>
<dbReference type="GO" id="GO:0004725">
    <property type="term" value="F:protein tyrosine phosphatase activity"/>
    <property type="evidence" value="ECO:0007669"/>
    <property type="project" value="InterPro"/>
</dbReference>
<keyword evidence="1" id="KW-0472">Membrane</keyword>
<protein>
    <recommendedName>
        <fullName evidence="2">Tyrosine specific protein phosphatases domain-containing protein</fullName>
    </recommendedName>
</protein>
<feature type="transmembrane region" description="Helical" evidence="1">
    <location>
        <begin position="37"/>
        <end position="59"/>
    </location>
</feature>
<evidence type="ECO:0000256" key="1">
    <source>
        <dbReference type="SAM" id="Phobius"/>
    </source>
</evidence>
<accession>A0A813TRC2</accession>
<keyword evidence="1" id="KW-1133">Transmembrane helix</keyword>
<feature type="domain" description="Tyrosine specific protein phosphatases" evidence="2">
    <location>
        <begin position="236"/>
        <end position="333"/>
    </location>
</feature>
<organism evidence="3 4">
    <name type="scientific">Adineta ricciae</name>
    <name type="common">Rotifer</name>
    <dbReference type="NCBI Taxonomy" id="249248"/>
    <lineage>
        <taxon>Eukaryota</taxon>
        <taxon>Metazoa</taxon>
        <taxon>Spiralia</taxon>
        <taxon>Gnathifera</taxon>
        <taxon>Rotifera</taxon>
        <taxon>Eurotatoria</taxon>
        <taxon>Bdelloidea</taxon>
        <taxon>Adinetida</taxon>
        <taxon>Adinetidae</taxon>
        <taxon>Adineta</taxon>
    </lineage>
</organism>
<dbReference type="Pfam" id="PF00102">
    <property type="entry name" value="Y_phosphatase"/>
    <property type="match status" value="1"/>
</dbReference>
<dbReference type="PROSITE" id="PS50056">
    <property type="entry name" value="TYR_PHOSPHATASE_2"/>
    <property type="match status" value="1"/>
</dbReference>
<dbReference type="InterPro" id="IPR016130">
    <property type="entry name" value="Tyr_Pase_AS"/>
</dbReference>
<dbReference type="SUPFAM" id="SSF52799">
    <property type="entry name" value="(Phosphotyrosine protein) phosphatases II"/>
    <property type="match status" value="1"/>
</dbReference>